<sequence>MPFNPSPVFKTGALNRSAISPIGSRSPGQRRILAREAHLPKTTLAPTLRIRHGGAFTAIGAPMAHLDLANLRTTLLDDTQLAAVALHRAFAGHLPVSSGHLVVCDPLVQAEAPALADYTAPLGRHPVEIIVHSGRPALAVVWFKPREALTATALHWQMAHWTTQDLTGLDEDSFIGYPVDAGIGCFMDTDTQQALLALIEQADGDEESEWSDALIDHDGLDEGAEYRPWGEDSPHGLVVFTSGWGDGVYPSYWALDTSGIPVALVTDFLCIQGGDGRDEREIADQAYRESLPPEEAEALARLVAAVERDDAEALHTLLKDAPQRANQIEPGCGGTALFEAIRLDRPQALRVLLQGGALPAMPERLHMSKVTGYLDYARFLKKPRSAELMAVLEVPIVAAEPPPAAPRRRSFWDRLFGRN</sequence>
<proteinExistence type="predicted"/>
<keyword evidence="2" id="KW-1185">Reference proteome</keyword>
<gene>
    <name evidence="1" type="ORF">H2198_010750</name>
</gene>
<dbReference type="Proteomes" id="UP001172386">
    <property type="component" value="Unassembled WGS sequence"/>
</dbReference>
<protein>
    <submittedName>
        <fullName evidence="1">Uncharacterized protein</fullName>
    </submittedName>
</protein>
<dbReference type="EMBL" id="JAPDRQ010000413">
    <property type="protein sequence ID" value="KAJ9649924.1"/>
    <property type="molecule type" value="Genomic_DNA"/>
</dbReference>
<organism evidence="1 2">
    <name type="scientific">Neophaeococcomyces mojaviensis</name>
    <dbReference type="NCBI Taxonomy" id="3383035"/>
    <lineage>
        <taxon>Eukaryota</taxon>
        <taxon>Fungi</taxon>
        <taxon>Dikarya</taxon>
        <taxon>Ascomycota</taxon>
        <taxon>Pezizomycotina</taxon>
        <taxon>Eurotiomycetes</taxon>
        <taxon>Chaetothyriomycetidae</taxon>
        <taxon>Chaetothyriales</taxon>
        <taxon>Chaetothyriales incertae sedis</taxon>
        <taxon>Neophaeococcomyces</taxon>
    </lineage>
</organism>
<accession>A0ACC2ZQT5</accession>
<evidence type="ECO:0000313" key="2">
    <source>
        <dbReference type="Proteomes" id="UP001172386"/>
    </source>
</evidence>
<reference evidence="1" key="1">
    <citation type="submission" date="2022-10" db="EMBL/GenBank/DDBJ databases">
        <title>Culturing micro-colonial fungi from biological soil crusts in the Mojave desert and describing Neophaeococcomyces mojavensis, and introducing the new genera and species Taxawa tesnikishii.</title>
        <authorList>
            <person name="Kurbessoian T."/>
            <person name="Stajich J.E."/>
        </authorList>
    </citation>
    <scope>NUCLEOTIDE SEQUENCE</scope>
    <source>
        <strain evidence="1">JES_112</strain>
    </source>
</reference>
<comment type="caution">
    <text evidence="1">The sequence shown here is derived from an EMBL/GenBank/DDBJ whole genome shotgun (WGS) entry which is preliminary data.</text>
</comment>
<evidence type="ECO:0000313" key="1">
    <source>
        <dbReference type="EMBL" id="KAJ9649924.1"/>
    </source>
</evidence>
<name>A0ACC2ZQT5_9EURO</name>